<evidence type="ECO:0000313" key="3">
    <source>
        <dbReference type="Proteomes" id="UP000585327"/>
    </source>
</evidence>
<name>A0A838YXN9_9GAMM</name>
<dbReference type="InterPro" id="IPR040480">
    <property type="entry name" value="DnaT_DNA_bind"/>
</dbReference>
<dbReference type="AlphaFoldDB" id="A0A838YXN9"/>
<evidence type="ECO:0000313" key="2">
    <source>
        <dbReference type="EMBL" id="MBA4724135.1"/>
    </source>
</evidence>
<dbReference type="Proteomes" id="UP000585327">
    <property type="component" value="Unassembled WGS sequence"/>
</dbReference>
<accession>A0A838YXN9</accession>
<dbReference type="Pfam" id="PF17948">
    <property type="entry name" value="DnaT"/>
    <property type="match status" value="1"/>
</dbReference>
<feature type="domain" description="DnaT DNA-binding" evidence="1">
    <location>
        <begin position="97"/>
        <end position="152"/>
    </location>
</feature>
<protein>
    <recommendedName>
        <fullName evidence="1">DnaT DNA-binding domain-containing protein</fullName>
    </recommendedName>
</protein>
<evidence type="ECO:0000259" key="1">
    <source>
        <dbReference type="Pfam" id="PF17948"/>
    </source>
</evidence>
<reference evidence="2 3" key="1">
    <citation type="submission" date="2020-06" db="EMBL/GenBank/DDBJ databases">
        <title>Dysbiosis in marine aquaculture revealed through microbiome analysis: reverse ecology for environmental sustainability.</title>
        <authorList>
            <person name="Haro-Moreno J.M."/>
            <person name="Coutinho F.H."/>
            <person name="Zaragoza-Solas A."/>
            <person name="Picazo A."/>
            <person name="Almagro-Moreno S."/>
            <person name="Lopez-Perez M."/>
        </authorList>
    </citation>
    <scope>NUCLEOTIDE SEQUENCE [LARGE SCALE GENOMIC DNA]</scope>
    <source>
        <strain evidence="2">MCMED-G42</strain>
    </source>
</reference>
<dbReference type="Gene3D" id="1.10.8.1180">
    <property type="match status" value="1"/>
</dbReference>
<sequence length="152" mass="17683">MSDDKISFSKEVAETLSIESAIILQKTKENKYKNISSIDKLITALKNELSFIDDSVIKNSINELARFRLLDNDLTEKKTASSNLKLPRASNFERNIITDKWKPSDEAIEVLRMGSVNSNFIESKLAEFKIYWLERGQQRNNWNSTFIDYIRR</sequence>
<gene>
    <name evidence="2" type="ORF">H2021_02845</name>
</gene>
<comment type="caution">
    <text evidence="2">The sequence shown here is derived from an EMBL/GenBank/DDBJ whole genome shotgun (WGS) entry which is preliminary data.</text>
</comment>
<proteinExistence type="predicted"/>
<dbReference type="EMBL" id="JACETM010000024">
    <property type="protein sequence ID" value="MBA4724135.1"/>
    <property type="molecule type" value="Genomic_DNA"/>
</dbReference>
<feature type="non-terminal residue" evidence="2">
    <location>
        <position position="152"/>
    </location>
</feature>
<organism evidence="2 3">
    <name type="scientific">SAR86 cluster bacterium</name>
    <dbReference type="NCBI Taxonomy" id="2030880"/>
    <lineage>
        <taxon>Bacteria</taxon>
        <taxon>Pseudomonadati</taxon>
        <taxon>Pseudomonadota</taxon>
        <taxon>Gammaproteobacteria</taxon>
        <taxon>SAR86 cluster</taxon>
    </lineage>
</organism>